<organism evidence="1">
    <name type="scientific">Bacillus subtilis subsp. natto</name>
    <dbReference type="NCBI Taxonomy" id="86029"/>
    <lineage>
        <taxon>Bacteria</taxon>
        <taxon>Bacillati</taxon>
        <taxon>Bacillota</taxon>
        <taxon>Bacilli</taxon>
        <taxon>Bacillales</taxon>
        <taxon>Bacillaceae</taxon>
        <taxon>Bacillus</taxon>
    </lineage>
</organism>
<sequence length="42" mass="5002">MIEAGWSYKDIEEMDINGFLRLMGDKKKKTKTDDIEEFFKSI</sequence>
<reference evidence="1" key="2">
    <citation type="submission" date="2011-02" db="EMBL/GenBank/DDBJ databases">
        <title>Genetic factors for stable replication of pLS32 in Bacillus subtilis.</title>
        <authorList>
            <person name="Itaya M."/>
        </authorList>
    </citation>
    <scope>NUCLEOTIDE SEQUENCE</scope>
    <source>
        <strain evidence="1">IAM 11631</strain>
        <plasmid evidence="1">pLS32</plasmid>
    </source>
</reference>
<proteinExistence type="predicted"/>
<reference evidence="1" key="1">
    <citation type="journal article" date="1997" name="Proc. Natl. Acad. Sci. U.S.A.">
        <title>Experimental surgery to create subgenomes of Bacillus subtilis 168.</title>
        <authorList>
            <person name="Itaya M."/>
            <person name="Tanaka T."/>
        </authorList>
    </citation>
    <scope>NUCLEOTIDE SEQUENCE</scope>
    <source>
        <strain evidence="1">IAM 11631</strain>
        <plasmid evidence="1">pLS32</plasmid>
    </source>
</reference>
<evidence type="ECO:0000313" key="1">
    <source>
        <dbReference type="EMBL" id="BAJ77092.1"/>
    </source>
</evidence>
<geneLocation type="plasmid" evidence="1">
    <name>pLS32</name>
</geneLocation>
<protein>
    <submittedName>
        <fullName evidence="1">Uncharacterized protein</fullName>
    </submittedName>
</protein>
<dbReference type="AlphaFoldDB" id="E9RJJ7"/>
<accession>E9RJJ7</accession>
<name>E9RJJ7_BACNA</name>
<keyword evidence="1" id="KW-0614">Plasmid</keyword>
<dbReference type="EMBL" id="AB615353">
    <property type="protein sequence ID" value="BAJ77092.1"/>
    <property type="molecule type" value="Genomic_DNA"/>
</dbReference>